<protein>
    <submittedName>
        <fullName evidence="1">TIGR02444 family protein</fullName>
    </submittedName>
</protein>
<accession>A0A1I6I2K3</accession>
<dbReference type="Proteomes" id="UP000198644">
    <property type="component" value="Unassembled WGS sequence"/>
</dbReference>
<dbReference type="Pfam" id="PF09523">
    <property type="entry name" value="DUF2390"/>
    <property type="match status" value="1"/>
</dbReference>
<name>A0A1I6I2K3_9GAMM</name>
<dbReference type="STRING" id="650891.SAMN05216203_1745"/>
<sequence>MTERENTQPDTDTPLWRFALAFWQREGAAGLCLELQSQGWSVTRILCAGWLAREGHCYSGSEPETVTHWRQSVTASIRSLRQSLSKSDSLQLPVRQSLAKAELEAERVELFHAWEALQDQLSSLAGDQDEALALANLRKAAPATDNRTNEMTDAMITQLARLMLDTPTPASDTHGSPGS</sequence>
<dbReference type="AlphaFoldDB" id="A0A1I6I2K3"/>
<evidence type="ECO:0000313" key="2">
    <source>
        <dbReference type="Proteomes" id="UP000198644"/>
    </source>
</evidence>
<keyword evidence="2" id="KW-1185">Reference proteome</keyword>
<dbReference type="RefSeq" id="WP_092010934.1">
    <property type="nucleotide sequence ID" value="NZ_FOYW01000001.1"/>
</dbReference>
<organism evidence="1 2">
    <name type="scientific">Marinobacter daqiaonensis</name>
    <dbReference type="NCBI Taxonomy" id="650891"/>
    <lineage>
        <taxon>Bacteria</taxon>
        <taxon>Pseudomonadati</taxon>
        <taxon>Pseudomonadota</taxon>
        <taxon>Gammaproteobacteria</taxon>
        <taxon>Pseudomonadales</taxon>
        <taxon>Marinobacteraceae</taxon>
        <taxon>Marinobacter</taxon>
    </lineage>
</organism>
<dbReference type="InterPro" id="IPR012659">
    <property type="entry name" value="CHP02444"/>
</dbReference>
<gene>
    <name evidence="1" type="ORF">SAMN05216203_1745</name>
</gene>
<dbReference type="OrthoDB" id="5795846at2"/>
<dbReference type="EMBL" id="FOYW01000001">
    <property type="protein sequence ID" value="SFR60858.1"/>
    <property type="molecule type" value="Genomic_DNA"/>
</dbReference>
<evidence type="ECO:0000313" key="1">
    <source>
        <dbReference type="EMBL" id="SFR60858.1"/>
    </source>
</evidence>
<proteinExistence type="predicted"/>
<reference evidence="1 2" key="1">
    <citation type="submission" date="2016-10" db="EMBL/GenBank/DDBJ databases">
        <authorList>
            <person name="de Groot N.N."/>
        </authorList>
    </citation>
    <scope>NUCLEOTIDE SEQUENCE [LARGE SCALE GENOMIC DNA]</scope>
    <source>
        <strain evidence="1 2">CGMCC 1.9167</strain>
    </source>
</reference>